<proteinExistence type="predicted"/>
<dbReference type="GO" id="GO:0016757">
    <property type="term" value="F:glycosyltransferase activity"/>
    <property type="evidence" value="ECO:0007669"/>
    <property type="project" value="UniProtKB-KW"/>
</dbReference>
<evidence type="ECO:0000256" key="1">
    <source>
        <dbReference type="ARBA" id="ARBA00022676"/>
    </source>
</evidence>
<protein>
    <submittedName>
        <fullName evidence="4">Poly (Glycerol-phosphate) alpha-glucosyltransferase</fullName>
    </submittedName>
</protein>
<evidence type="ECO:0000256" key="2">
    <source>
        <dbReference type="ARBA" id="ARBA00022679"/>
    </source>
</evidence>
<dbReference type="RefSeq" id="WP_002484797.1">
    <property type="nucleotide sequence ID" value="NC_004461.1"/>
</dbReference>
<keyword evidence="1" id="KW-0328">Glycosyltransferase</keyword>
<reference evidence="4 5" key="1">
    <citation type="journal article" date="2003" name="Mol. Microbiol.">
        <title>Genome-based analysis of virulence genes in a non-biofilm-forming Staphylococcus epidermidis strain (ATCC 12228).</title>
        <authorList>
            <person name="Zhang Y.Q."/>
            <person name="Ren S.X."/>
            <person name="Li H.L."/>
            <person name="Wang Y.X."/>
            <person name="Fu G."/>
            <person name="Yang J."/>
            <person name="Qin Z.Q."/>
            <person name="Miao Y.G."/>
            <person name="Wang W.Y."/>
            <person name="Chen R.S."/>
            <person name="Shen Y."/>
            <person name="Chen Z."/>
            <person name="Yuan Z.H."/>
            <person name="Zhao G.P."/>
            <person name="Qu D."/>
            <person name="Danchin A."/>
            <person name="Wen Y.M."/>
        </authorList>
    </citation>
    <scope>NUCLEOTIDE SEQUENCE [LARGE SCALE GENOMIC DNA]</scope>
    <source>
        <strain evidence="5">ATCC 12228 / FDA PCI 1200</strain>
    </source>
</reference>
<name>A0A0H2VIL7_STAES</name>
<dbReference type="PATRIC" id="fig|176280.10.peg.2333"/>
<dbReference type="CDD" id="cd04949">
    <property type="entry name" value="GT4_GtfA-like"/>
    <property type="match status" value="1"/>
</dbReference>
<dbReference type="PANTHER" id="PTHR12526:SF629">
    <property type="entry name" value="TEICHURONIC ACID BIOSYNTHESIS GLYCOSYLTRANSFERASE TUAH-RELATED"/>
    <property type="match status" value="1"/>
</dbReference>
<dbReference type="KEGG" id="sep:SE_2393"/>
<dbReference type="EMBL" id="AE015929">
    <property type="protein sequence ID" value="AAO06036.1"/>
    <property type="molecule type" value="Genomic_DNA"/>
</dbReference>
<accession>A0A0H2VIL7</accession>
<dbReference type="Proteomes" id="UP000001411">
    <property type="component" value="Chromosome"/>
</dbReference>
<dbReference type="PANTHER" id="PTHR12526">
    <property type="entry name" value="GLYCOSYLTRANSFERASE"/>
    <property type="match status" value="1"/>
</dbReference>
<dbReference type="SUPFAM" id="SSF53756">
    <property type="entry name" value="UDP-Glycosyltransferase/glycogen phosphorylase"/>
    <property type="match status" value="1"/>
</dbReference>
<dbReference type="eggNOG" id="COG0438">
    <property type="taxonomic scope" value="Bacteria"/>
</dbReference>
<dbReference type="OrthoDB" id="570545at2"/>
<dbReference type="Gene3D" id="3.40.50.2000">
    <property type="entry name" value="Glycogen Phosphorylase B"/>
    <property type="match status" value="2"/>
</dbReference>
<organism evidence="4 5">
    <name type="scientific">Staphylococcus epidermidis (strain ATCC 12228 / FDA PCI 1200)</name>
    <dbReference type="NCBI Taxonomy" id="176280"/>
    <lineage>
        <taxon>Bacteria</taxon>
        <taxon>Bacillati</taxon>
        <taxon>Bacillota</taxon>
        <taxon>Bacilli</taxon>
        <taxon>Bacillales</taxon>
        <taxon>Staphylococcaceae</taxon>
        <taxon>Staphylococcus</taxon>
    </lineage>
</organism>
<evidence type="ECO:0000313" key="4">
    <source>
        <dbReference type="EMBL" id="AAO06036.1"/>
    </source>
</evidence>
<dbReference type="Pfam" id="PF00534">
    <property type="entry name" value="Glycos_transf_1"/>
    <property type="match status" value="1"/>
</dbReference>
<dbReference type="HOGENOM" id="CLU_009583_21_0_9"/>
<keyword evidence="2 4" id="KW-0808">Transferase</keyword>
<feature type="domain" description="Glycosyl transferase family 1" evidence="3">
    <location>
        <begin position="311"/>
        <end position="476"/>
    </location>
</feature>
<sequence length="501" mass="58690">MIYSIGKNLGNKLTGIEQAMINRLKLFKDNLVPNKLIFTSWSPRLYMHAHSLNIDSKDIFSLYDFLQDSINFEKKHIDWINYWQNICNYTLKFVENTNDIKIYDNDTYKMYVHFVDSNYQTLDYINHFDIQQRKIRRDFYDTRGFLSCSRILTSQQKVVMEQFFTPTQKVKFQKYYNPEHEHPTVQSIIYNTSRGVRFFNDENELLAFAINALYHLGDVFLCDKNIVTGPIIDQTDTKIPVLAVFHSTHVKNINDIYHSEIKQAYKPVLDNLSRYSGIIVSTEQQKTDLSVKINNVIPIYVIPAGYIDTNESHHSSDNKPLPNKMISIGRYSPEKQLDHQIELMSKLVPAFPNLQLHLFGFGKEETHYRKLIAQYHLENHVFLRGFIYDLNQEIETAYLSLLTSKMEGFNLGVLETIAKGVPTVSYDTKYGPSELIVNHKNGFLIEQDNKEQLYHSVKKLLLDSNLREQFSKESIKHAQIFNDKNVFDTWLTVFRTLKVNL</sequence>
<gene>
    <name evidence="4" type="ordered locus">SE_2393</name>
</gene>
<dbReference type="AlphaFoldDB" id="A0A0H2VIL7"/>
<evidence type="ECO:0000313" key="5">
    <source>
        <dbReference type="Proteomes" id="UP000001411"/>
    </source>
</evidence>
<evidence type="ECO:0000259" key="3">
    <source>
        <dbReference type="Pfam" id="PF00534"/>
    </source>
</evidence>
<dbReference type="InterPro" id="IPR001296">
    <property type="entry name" value="Glyco_trans_1"/>
</dbReference>